<dbReference type="SUPFAM" id="SSF46689">
    <property type="entry name" value="Homeodomain-like"/>
    <property type="match status" value="1"/>
</dbReference>
<dbReference type="Pfam" id="PF05920">
    <property type="entry name" value="Homeobox_KN"/>
    <property type="match status" value="1"/>
</dbReference>
<evidence type="ECO:0000256" key="5">
    <source>
        <dbReference type="SAM" id="MobiDB-lite"/>
    </source>
</evidence>
<dbReference type="InterPro" id="IPR008422">
    <property type="entry name" value="KN_HD"/>
</dbReference>
<dbReference type="InterPro" id="IPR001356">
    <property type="entry name" value="HD"/>
</dbReference>
<accession>Q1WMQ8</accession>
<evidence type="ECO:0000259" key="8">
    <source>
        <dbReference type="Pfam" id="PF12737"/>
    </source>
</evidence>
<dbReference type="InterPro" id="IPR009057">
    <property type="entry name" value="Homeodomain-like_sf"/>
</dbReference>
<dbReference type="Gene3D" id="1.10.10.60">
    <property type="entry name" value="Homeodomain-like"/>
    <property type="match status" value="1"/>
</dbReference>
<protein>
    <submittedName>
        <fullName evidence="9">Homeodomain mating-type protein</fullName>
    </submittedName>
</protein>
<organism evidence="9">
    <name type="scientific">Coprinellus disseminatus</name>
    <name type="common">Fairy ink cap fungus</name>
    <dbReference type="NCBI Taxonomy" id="71703"/>
    <lineage>
        <taxon>Eukaryota</taxon>
        <taxon>Fungi</taxon>
        <taxon>Dikarya</taxon>
        <taxon>Basidiomycota</taxon>
        <taxon>Agaricomycotina</taxon>
        <taxon>Agaricomycetes</taxon>
        <taxon>Agaricomycetidae</taxon>
        <taxon>Agaricales</taxon>
        <taxon>Agaricineae</taxon>
        <taxon>Psathyrellaceae</taxon>
        <taxon>Coprinellus</taxon>
    </lineage>
</organism>
<evidence type="ECO:0000259" key="6">
    <source>
        <dbReference type="Pfam" id="PF05920"/>
    </source>
</evidence>
<proteinExistence type="inferred from homology"/>
<dbReference type="Pfam" id="PF12731">
    <property type="entry name" value="Mating_N"/>
    <property type="match status" value="1"/>
</dbReference>
<dbReference type="CDD" id="cd00086">
    <property type="entry name" value="homeodomain"/>
    <property type="match status" value="1"/>
</dbReference>
<keyword evidence="2" id="KW-0238">DNA-binding</keyword>
<keyword evidence="4 9" id="KW-0539">Nucleus</keyword>
<evidence type="ECO:0000256" key="2">
    <source>
        <dbReference type="ARBA" id="ARBA00023125"/>
    </source>
</evidence>
<feature type="compositionally biased region" description="Polar residues" evidence="5">
    <location>
        <begin position="287"/>
        <end position="298"/>
    </location>
</feature>
<dbReference type="EMBL" id="DQ056221">
    <property type="protein sequence ID" value="AAZ20151.1"/>
    <property type="molecule type" value="Genomic_DNA"/>
</dbReference>
<gene>
    <name evidence="9" type="primary">CDA1</name>
</gene>
<feature type="compositionally biased region" description="Polar residues" evidence="5">
    <location>
        <begin position="327"/>
        <end position="347"/>
    </location>
</feature>
<dbReference type="AlphaFoldDB" id="Q1WMQ8"/>
<sequence>MACPVDQEISDSLDAFHTQFWAGVKGDNKSLISFLSAWKSFEQRLGYCIPRLRAETVERVYGFSEIVASVVEGLAVALALSDKVKEDVPGFLSDPELNDSEDEMLGSLPPYFKLASQWLLGNLHNPYPSSKVKESMALQTGSPRKDIDHWFSEARKRVGWGDIRRKHFNNKQAGVVDAARRFFLDTDPSQPLPQVVESAFASVQLRAQELYSAKLEESPLATRLDASLVDVQVGIKAKATGNTPRKANTPPSARAASHYPSPRPSPVGPSYSLSPSPSPAPILQDLPPTSSKRGSSALSGIGEERWGPSKRRRLSTVHSSRPESSEPQRQPSMSFTSPEASLPSPVSSAFDETELRPPPHCPAAPTLKRKHRLSDAEGLPSPKRTQTASTSPRPHADSNTLPVAHATTAQFDWNQIRDYFTIPAPVSLFPADIAEPVDVSLFDFSIWEQYEAVDLLRAASLSSNNFDVEATTSFSSQPVGPLDYGLSLFNSNSQSEPSGLLEDLLLTKESGLYSIPNISSDFVPPADQTIDPIVLPMDTNCLPDFPVPLSMTPQATLAHAQVTLEPPVAIPKSGLQAKQEQLRLLQAQVAALAAEIASAS</sequence>
<dbReference type="InterPro" id="IPR024441">
    <property type="entry name" value="Homeodomain1_C"/>
</dbReference>
<comment type="similarity">
    <text evidence="1">Belongs to the TALE/M-ATYP homeobox family.</text>
</comment>
<feature type="compositionally biased region" description="Polar residues" evidence="5">
    <location>
        <begin position="240"/>
        <end position="251"/>
    </location>
</feature>
<dbReference type="Pfam" id="PF12737">
    <property type="entry name" value="Mating_C"/>
    <property type="match status" value="1"/>
</dbReference>
<feature type="domain" description="KN homeodomain" evidence="6">
    <location>
        <begin position="118"/>
        <end position="157"/>
    </location>
</feature>
<keyword evidence="3" id="KW-0371">Homeobox</keyword>
<feature type="region of interest" description="Disordered" evidence="5">
    <location>
        <begin position="240"/>
        <end position="401"/>
    </location>
</feature>
<reference evidence="9" key="1">
    <citation type="journal article" date="2006" name="Genetics">
        <title>Evolution of the bipolar mating system of the mushroom Coprinellus disseminatus from its tetrapolar ancestors involves loss of mating-type-specific pheromone receptor function.</title>
        <authorList>
            <person name="James T.Y."/>
            <person name="Srivilai P."/>
            <person name="Kuees U."/>
            <person name="Vilgalys R."/>
        </authorList>
    </citation>
    <scope>NUCLEOTIDE SEQUENCE</scope>
    <source>
        <strain evidence="9">TJ-01-19.2</strain>
    </source>
</reference>
<feature type="domain" description="Mating-type protein C-terminal" evidence="8">
    <location>
        <begin position="196"/>
        <end position="597"/>
    </location>
</feature>
<name>Q1WMQ8_COPDI</name>
<evidence type="ECO:0000256" key="3">
    <source>
        <dbReference type="ARBA" id="ARBA00023155"/>
    </source>
</evidence>
<dbReference type="GO" id="GO:0003677">
    <property type="term" value="F:DNA binding"/>
    <property type="evidence" value="ECO:0007669"/>
    <property type="project" value="UniProtKB-KW"/>
</dbReference>
<evidence type="ECO:0000256" key="1">
    <source>
        <dbReference type="ARBA" id="ARBA00005800"/>
    </source>
</evidence>
<evidence type="ECO:0000259" key="7">
    <source>
        <dbReference type="Pfam" id="PF12731"/>
    </source>
</evidence>
<dbReference type="InterPro" id="IPR024333">
    <property type="entry name" value="Mating-type_A-alpha/beta_1_N"/>
</dbReference>
<feature type="compositionally biased region" description="Polar residues" evidence="5">
    <location>
        <begin position="383"/>
        <end position="401"/>
    </location>
</feature>
<feature type="domain" description="Mating-type protein A-alpha/beta 1 N-terminal" evidence="7">
    <location>
        <begin position="4"/>
        <end position="88"/>
    </location>
</feature>
<evidence type="ECO:0000313" key="9">
    <source>
        <dbReference type="EMBL" id="AAZ20151.1"/>
    </source>
</evidence>
<evidence type="ECO:0000256" key="4">
    <source>
        <dbReference type="ARBA" id="ARBA00023242"/>
    </source>
</evidence>
<dbReference type="GO" id="GO:0006355">
    <property type="term" value="P:regulation of DNA-templated transcription"/>
    <property type="evidence" value="ECO:0007669"/>
    <property type="project" value="InterPro"/>
</dbReference>